<evidence type="ECO:0000259" key="3">
    <source>
        <dbReference type="Pfam" id="PF07859"/>
    </source>
</evidence>
<dbReference type="GO" id="GO:0016787">
    <property type="term" value="F:hydrolase activity"/>
    <property type="evidence" value="ECO:0007669"/>
    <property type="project" value="UniProtKB-KW"/>
</dbReference>
<dbReference type="OrthoDB" id="33195at2157"/>
<dbReference type="SUPFAM" id="SSF53474">
    <property type="entry name" value="alpha/beta-Hydrolases"/>
    <property type="match status" value="1"/>
</dbReference>
<dbReference type="InterPro" id="IPR050300">
    <property type="entry name" value="GDXG_lipolytic_enzyme"/>
</dbReference>
<protein>
    <submittedName>
        <fullName evidence="4">Esterase/lipase</fullName>
    </submittedName>
</protein>
<dbReference type="PANTHER" id="PTHR48081">
    <property type="entry name" value="AB HYDROLASE SUPERFAMILY PROTEIN C4A8.06C"/>
    <property type="match status" value="1"/>
</dbReference>
<dbReference type="eggNOG" id="arCOG02638">
    <property type="taxonomic scope" value="Archaea"/>
</dbReference>
<dbReference type="PROSITE" id="PS01173">
    <property type="entry name" value="LIPASE_GDXG_HIS"/>
    <property type="match status" value="1"/>
</dbReference>
<gene>
    <name evidence="4" type="ORF">Natoc_2952</name>
</gene>
<dbReference type="STRING" id="694430.Natoc_2952"/>
<evidence type="ECO:0000256" key="2">
    <source>
        <dbReference type="ARBA" id="ARBA00022801"/>
    </source>
</evidence>
<dbReference type="InterPro" id="IPR029058">
    <property type="entry name" value="AB_hydrolase_fold"/>
</dbReference>
<dbReference type="PROSITE" id="PS01174">
    <property type="entry name" value="LIPASE_GDXG_SER"/>
    <property type="match status" value="1"/>
</dbReference>
<dbReference type="RefSeq" id="WP_015322146.1">
    <property type="nucleotide sequence ID" value="NC_019974.1"/>
</dbReference>
<feature type="domain" description="Alpha/beta hydrolase fold-3" evidence="3">
    <location>
        <begin position="81"/>
        <end position="285"/>
    </location>
</feature>
<reference evidence="4 5" key="1">
    <citation type="submission" date="2012-11" db="EMBL/GenBank/DDBJ databases">
        <title>FINISHED of Natronococcus occultus SP4, DSM 3396.</title>
        <authorList>
            <consortium name="DOE Joint Genome Institute"/>
            <person name="Eisen J."/>
            <person name="Huntemann M."/>
            <person name="Wei C.-L."/>
            <person name="Han J."/>
            <person name="Detter J.C."/>
            <person name="Han C."/>
            <person name="Tapia R."/>
            <person name="Chen A."/>
            <person name="Kyrpides N."/>
            <person name="Mavromatis K."/>
            <person name="Markowitz V."/>
            <person name="Szeto E."/>
            <person name="Ivanova N."/>
            <person name="Mikhailova N."/>
            <person name="Ovchinnikova G."/>
            <person name="Pagani I."/>
            <person name="Pati A."/>
            <person name="Goodwin L."/>
            <person name="Nordberg H.P."/>
            <person name="Cantor M.N."/>
            <person name="Hua S.X."/>
            <person name="Woyke T."/>
            <person name="Eisen J."/>
            <person name="Klenk H.-P."/>
            <person name="Klenk H.-P."/>
        </authorList>
    </citation>
    <scope>NUCLEOTIDE SEQUENCE [LARGE SCALE GENOMIC DNA]</scope>
    <source>
        <strain evidence="4 5">SP4</strain>
    </source>
</reference>
<evidence type="ECO:0000313" key="5">
    <source>
        <dbReference type="Proteomes" id="UP000010878"/>
    </source>
</evidence>
<keyword evidence="2" id="KW-0378">Hydrolase</keyword>
<dbReference type="InterPro" id="IPR033140">
    <property type="entry name" value="Lipase_GDXG_put_SER_AS"/>
</dbReference>
<dbReference type="InterPro" id="IPR002168">
    <property type="entry name" value="Lipase_GDXG_HIS_AS"/>
</dbReference>
<dbReference type="Pfam" id="PF07859">
    <property type="entry name" value="Abhydrolase_3"/>
    <property type="match status" value="1"/>
</dbReference>
<proteinExistence type="inferred from homology"/>
<dbReference type="AlphaFoldDB" id="L0K082"/>
<dbReference type="EMBL" id="CP003929">
    <property type="protein sequence ID" value="AGB38707.1"/>
    <property type="molecule type" value="Genomic_DNA"/>
</dbReference>
<accession>L0K082</accession>
<dbReference type="InterPro" id="IPR013094">
    <property type="entry name" value="AB_hydrolase_3"/>
</dbReference>
<organism evidence="4 5">
    <name type="scientific">Natronococcus occultus SP4</name>
    <dbReference type="NCBI Taxonomy" id="694430"/>
    <lineage>
        <taxon>Archaea</taxon>
        <taxon>Methanobacteriati</taxon>
        <taxon>Methanobacteriota</taxon>
        <taxon>Stenosarchaea group</taxon>
        <taxon>Halobacteria</taxon>
        <taxon>Halobacteriales</taxon>
        <taxon>Natrialbaceae</taxon>
        <taxon>Natronococcus</taxon>
    </lineage>
</organism>
<dbReference type="HOGENOM" id="CLU_012494_6_4_2"/>
<name>L0K082_9EURY</name>
<evidence type="ECO:0000256" key="1">
    <source>
        <dbReference type="ARBA" id="ARBA00010515"/>
    </source>
</evidence>
<dbReference type="Gene3D" id="3.40.50.1820">
    <property type="entry name" value="alpha/beta hydrolase"/>
    <property type="match status" value="1"/>
</dbReference>
<comment type="similarity">
    <text evidence="1">Belongs to the 'GDXG' lipolytic enzyme family.</text>
</comment>
<keyword evidence="5" id="KW-1185">Reference proteome</keyword>
<dbReference type="PANTHER" id="PTHR48081:SF8">
    <property type="entry name" value="ALPHA_BETA HYDROLASE FOLD-3 DOMAIN-CONTAINING PROTEIN-RELATED"/>
    <property type="match status" value="1"/>
</dbReference>
<dbReference type="KEGG" id="nou:Natoc_2952"/>
<dbReference type="GeneID" id="14403339"/>
<sequence>MEADRIDPQAKAALERQERLSVPHSRYGLKLFRQLSRATMWVQNRNPPSVGATFDGTIPGPAGELDARLYLPDAEGPFPTVVFFHGGGYVLGSIATHDWLCRQLTRESGCAVLSVAYRLAPEHPFPAAVEDAVAAVEWAAAHPDAVGGDGRLAVAGDSAGGSLAAVAALMAAERDGPEIDYQALLYPSVGIDEDQSSVREHAGVVLDADDMEWFRDCYYESDVHKRNPYADPTNAGDVSGVAPATVVTAGFDPLRDGGKAYAEQLVGDGVPTRYRNYEDQVHGFMTMQEVDRAHEAIATLGDDLADALAD</sequence>
<evidence type="ECO:0000313" key="4">
    <source>
        <dbReference type="EMBL" id="AGB38707.1"/>
    </source>
</evidence>
<dbReference type="Proteomes" id="UP000010878">
    <property type="component" value="Chromosome"/>
</dbReference>